<comment type="subunit">
    <text evidence="2">Homodimer.</text>
</comment>
<comment type="similarity">
    <text evidence="2">Belongs to the AB hydrolase superfamily. MetX family.</text>
</comment>
<dbReference type="UniPathway" id="UPA00051">
    <property type="reaction ID" value="UER00074"/>
</dbReference>
<feature type="binding site" evidence="2">
    <location>
        <position position="238"/>
    </location>
    <ligand>
        <name>substrate</name>
    </ligand>
</feature>
<dbReference type="Proteomes" id="UP000516421">
    <property type="component" value="Chromosome"/>
</dbReference>
<dbReference type="InterPro" id="IPR029058">
    <property type="entry name" value="AB_hydrolase_fold"/>
</dbReference>
<dbReference type="GO" id="GO:0005737">
    <property type="term" value="C:cytoplasm"/>
    <property type="evidence" value="ECO:0007669"/>
    <property type="project" value="UniProtKB-SubCell"/>
</dbReference>
<dbReference type="KEGG" id="rama:IDM48_08270"/>
<feature type="domain" description="AB hydrolase-1" evidence="4">
    <location>
        <begin position="52"/>
        <end position="372"/>
    </location>
</feature>
<dbReference type="PANTHER" id="PTHR32268:SF11">
    <property type="entry name" value="HOMOSERINE O-ACETYLTRANSFERASE"/>
    <property type="match status" value="1"/>
</dbReference>
<keyword evidence="2 5" id="KW-0012">Acyltransferase</keyword>
<feature type="active site" description="Nucleophile" evidence="2 3">
    <location>
        <position position="169"/>
    </location>
</feature>
<evidence type="ECO:0000313" key="6">
    <source>
        <dbReference type="Proteomes" id="UP000516421"/>
    </source>
</evidence>
<dbReference type="NCBIfam" id="NF001209">
    <property type="entry name" value="PRK00175.1"/>
    <property type="match status" value="1"/>
</dbReference>
<keyword evidence="2" id="KW-0486">Methionine biosynthesis</keyword>
<dbReference type="HAMAP" id="MF_00296">
    <property type="entry name" value="MetX_acyltransf"/>
    <property type="match status" value="1"/>
</dbReference>
<dbReference type="InterPro" id="IPR008220">
    <property type="entry name" value="HAT_MetX-like"/>
</dbReference>
<dbReference type="EC" id="2.3.1.31" evidence="2"/>
<protein>
    <recommendedName>
        <fullName evidence="2">Homoserine O-acetyltransferase</fullName>
        <shortName evidence="2">HAT</shortName>
        <ecNumber evidence="2">2.3.1.31</ecNumber>
    </recommendedName>
    <alternativeName>
        <fullName evidence="2">Homoserine transacetylase</fullName>
        <shortName evidence="2">HTA</shortName>
    </alternativeName>
</protein>
<reference evidence="5 6" key="1">
    <citation type="submission" date="2020-09" db="EMBL/GenBank/DDBJ databases">
        <title>Investigation of environmental microbe.</title>
        <authorList>
            <person name="Ou Y."/>
            <person name="Kang Q."/>
        </authorList>
    </citation>
    <scope>NUCLEOTIDE SEQUENCE [LARGE SCALE GENOMIC DNA]</scope>
    <source>
        <strain evidence="5 6">KJZ-9</strain>
    </source>
</reference>
<feature type="active site" evidence="2 3">
    <location>
        <position position="367"/>
    </location>
</feature>
<dbReference type="Gene3D" id="3.40.50.1820">
    <property type="entry name" value="alpha/beta hydrolase"/>
    <property type="match status" value="1"/>
</dbReference>
<sequence length="385" mass="41700">MAPTQPQQVKTPQNGLVQTCEIGSLTLESLEIIPQVTLAFETWGELNEHRDNAVLILHALTGDTHVSRANITEDSHTTSPAQAAGWWEGIVGPGCVIDTEKYFVLAPNILGGCYGSTGPSSPTPESIDSSRKPWGSRFPLVTIRDTVHAEAHLADALGIETFYAVVGGSLGGARAMEWALTYPHRVEHCVVIASGPSATADQIAWAQSQNLAISLDPNFAGGDYYDGLPPEGGLGLARRIAHTTYRSAPELHFRFGRVAQRGERPLQKCQAGERGRYAVESYLDYHAKKLADRFDANSYLAINNALISHDITRGRGSLTTALAASTCEWNIAYVDSDRLFYPSESIVMAASLPQPGEATAILSPSGHDGFLIETDQIERVLRRTF</sequence>
<comment type="pathway">
    <text evidence="2">Amino-acid biosynthesis; L-methionine biosynthesis via de novo pathway; O-acetyl-L-homoserine from L-homoserine: step 1/1.</text>
</comment>
<keyword evidence="2" id="KW-0028">Amino-acid biosynthesis</keyword>
<keyword evidence="6" id="KW-1185">Reference proteome</keyword>
<dbReference type="PANTHER" id="PTHR32268">
    <property type="entry name" value="HOMOSERINE O-ACETYLTRANSFERASE"/>
    <property type="match status" value="1"/>
</dbReference>
<comment type="subcellular location">
    <subcellularLocation>
        <location evidence="2">Cytoplasm</location>
    </subcellularLocation>
</comment>
<dbReference type="InterPro" id="IPR000073">
    <property type="entry name" value="AB_hydrolase_1"/>
</dbReference>
<feature type="binding site" evidence="2">
    <location>
        <position position="368"/>
    </location>
    <ligand>
        <name>substrate</name>
    </ligand>
</feature>
<dbReference type="PIRSF" id="PIRSF000443">
    <property type="entry name" value="Homoser_Ac_trans"/>
    <property type="match status" value="1"/>
</dbReference>
<name>A0A7H2BMZ6_9MICC</name>
<keyword evidence="1 2" id="KW-0808">Transferase</keyword>
<accession>A0A7H2BMZ6</accession>
<feature type="active site" evidence="2 3">
    <location>
        <position position="337"/>
    </location>
</feature>
<comment type="function">
    <text evidence="2">Transfers an acetyl group from acetyl-CoA to L-homoserine, forming acetyl-L-homoserine.</text>
</comment>
<evidence type="ECO:0000256" key="1">
    <source>
        <dbReference type="ARBA" id="ARBA00022679"/>
    </source>
</evidence>
<gene>
    <name evidence="2" type="primary">metXA</name>
    <name evidence="5" type="ORF">IDM48_08270</name>
</gene>
<keyword evidence="2" id="KW-0963">Cytoplasm</keyword>
<comment type="catalytic activity">
    <reaction evidence="2">
        <text>L-homoserine + acetyl-CoA = O-acetyl-L-homoserine + CoA</text>
        <dbReference type="Rhea" id="RHEA:13701"/>
        <dbReference type="ChEBI" id="CHEBI:57287"/>
        <dbReference type="ChEBI" id="CHEBI:57288"/>
        <dbReference type="ChEBI" id="CHEBI:57476"/>
        <dbReference type="ChEBI" id="CHEBI:57716"/>
        <dbReference type="EC" id="2.3.1.31"/>
    </reaction>
</comment>
<dbReference type="GO" id="GO:0009086">
    <property type="term" value="P:methionine biosynthetic process"/>
    <property type="evidence" value="ECO:0007669"/>
    <property type="project" value="UniProtKB-UniRule"/>
</dbReference>
<proteinExistence type="inferred from homology"/>
<evidence type="ECO:0000256" key="2">
    <source>
        <dbReference type="HAMAP-Rule" id="MF_00296"/>
    </source>
</evidence>
<evidence type="ECO:0000259" key="4">
    <source>
        <dbReference type="Pfam" id="PF00561"/>
    </source>
</evidence>
<dbReference type="EMBL" id="CP061538">
    <property type="protein sequence ID" value="QNV41042.1"/>
    <property type="molecule type" value="Genomic_DNA"/>
</dbReference>
<dbReference type="AlphaFoldDB" id="A0A7H2BMZ6"/>
<evidence type="ECO:0000256" key="3">
    <source>
        <dbReference type="PIRSR" id="PIRSR000443-1"/>
    </source>
</evidence>
<evidence type="ECO:0000313" key="5">
    <source>
        <dbReference type="EMBL" id="QNV41042.1"/>
    </source>
</evidence>
<dbReference type="Pfam" id="PF00561">
    <property type="entry name" value="Abhydrolase_1"/>
    <property type="match status" value="1"/>
</dbReference>
<dbReference type="SUPFAM" id="SSF53474">
    <property type="entry name" value="alpha/beta-Hydrolases"/>
    <property type="match status" value="1"/>
</dbReference>
<comment type="caution">
    <text evidence="2">Lacks conserved residue(s) required for the propagation of feature annotation.</text>
</comment>
<dbReference type="NCBIfam" id="TIGR01392">
    <property type="entry name" value="homoserO_Ac_trn"/>
    <property type="match status" value="1"/>
</dbReference>
<dbReference type="GO" id="GO:0004414">
    <property type="term" value="F:homoserine O-acetyltransferase activity"/>
    <property type="evidence" value="ECO:0007669"/>
    <property type="project" value="UniProtKB-UniRule"/>
</dbReference>
<organism evidence="5 6">
    <name type="scientific">Rothia amarae</name>
    <dbReference type="NCBI Taxonomy" id="169480"/>
    <lineage>
        <taxon>Bacteria</taxon>
        <taxon>Bacillati</taxon>
        <taxon>Actinomycetota</taxon>
        <taxon>Actinomycetes</taxon>
        <taxon>Micrococcales</taxon>
        <taxon>Micrococcaceae</taxon>
        <taxon>Rothia</taxon>
    </lineage>
</organism>
<dbReference type="GO" id="GO:0009092">
    <property type="term" value="P:homoserine metabolic process"/>
    <property type="evidence" value="ECO:0007669"/>
    <property type="project" value="TreeGrafter"/>
</dbReference>